<organism evidence="2">
    <name type="scientific">Eucalyptus grandis</name>
    <name type="common">Flooded gum</name>
    <dbReference type="NCBI Taxonomy" id="71139"/>
    <lineage>
        <taxon>Eukaryota</taxon>
        <taxon>Viridiplantae</taxon>
        <taxon>Streptophyta</taxon>
        <taxon>Embryophyta</taxon>
        <taxon>Tracheophyta</taxon>
        <taxon>Spermatophyta</taxon>
        <taxon>Magnoliopsida</taxon>
        <taxon>eudicotyledons</taxon>
        <taxon>Gunneridae</taxon>
        <taxon>Pentapetalae</taxon>
        <taxon>rosids</taxon>
        <taxon>malvids</taxon>
        <taxon>Myrtales</taxon>
        <taxon>Myrtaceae</taxon>
        <taxon>Myrtoideae</taxon>
        <taxon>Eucalypteae</taxon>
        <taxon>Eucalyptus</taxon>
    </lineage>
</organism>
<reference evidence="2" key="1">
    <citation type="submission" date="2013-07" db="EMBL/GenBank/DDBJ databases">
        <title>The genome of Eucalyptus grandis.</title>
        <authorList>
            <person name="Schmutz J."/>
            <person name="Hayes R."/>
            <person name="Myburg A."/>
            <person name="Tuskan G."/>
            <person name="Grattapaglia D."/>
            <person name="Rokhsar D.S."/>
        </authorList>
    </citation>
    <scope>NUCLEOTIDE SEQUENCE</scope>
    <source>
        <tissue evidence="2">Leaf extractions</tissue>
    </source>
</reference>
<accession>A0A059B3F9</accession>
<dbReference type="STRING" id="71139.A0A059B3F9"/>
<evidence type="ECO:0000313" key="2">
    <source>
        <dbReference type="EMBL" id="KCW60767.1"/>
    </source>
</evidence>
<dbReference type="GO" id="GO:0035091">
    <property type="term" value="F:phosphatidylinositol binding"/>
    <property type="evidence" value="ECO:0000318"/>
    <property type="project" value="GO_Central"/>
</dbReference>
<proteinExistence type="predicted"/>
<protein>
    <recommendedName>
        <fullName evidence="1">Ysc84 actin-binding domain-containing protein</fullName>
    </recommendedName>
</protein>
<dbReference type="InterPro" id="IPR051702">
    <property type="entry name" value="SH3_domain_YSC84-like"/>
</dbReference>
<gene>
    <name evidence="2" type="ORF">EUGRSUZ_H03489</name>
</gene>
<dbReference type="OMA" id="PTATGDH"/>
<sequence length="178" mass="18615">MYAIITVVKVGMMVTYNIGTGLVVARREDSSWSPPSAISSCGIGWGAQAGGELTDFVIVLRSTEAVKTFDGTAHFSVGAGLSAAVCAIGRAAEADVRVGDGGCAACYTYSCSKGAFVGCSLQGSVMTTRTRENCRFYGSQSINALDILLGSLPRPPAAAILYNALADMYQKLEWSSPY</sequence>
<dbReference type="InParanoid" id="A0A059B3F9"/>
<dbReference type="AlphaFoldDB" id="A0A059B3F9"/>
<name>A0A059B3F9_EUCGR</name>
<dbReference type="InterPro" id="IPR007461">
    <property type="entry name" value="Ysc84_actin-binding"/>
</dbReference>
<dbReference type="Pfam" id="PF04366">
    <property type="entry name" value="Ysc84"/>
    <property type="match status" value="1"/>
</dbReference>
<dbReference type="PANTHER" id="PTHR15629">
    <property type="entry name" value="SH3YL1 PROTEIN"/>
    <property type="match status" value="1"/>
</dbReference>
<dbReference type="PANTHER" id="PTHR15629:SF43">
    <property type="entry name" value="RING_FYVE_PHD-TYPE ZINC FINGER FAMILY PROTEIN"/>
    <property type="match status" value="1"/>
</dbReference>
<dbReference type="EMBL" id="KK198760">
    <property type="protein sequence ID" value="KCW60767.1"/>
    <property type="molecule type" value="Genomic_DNA"/>
</dbReference>
<feature type="domain" description="Ysc84 actin-binding" evidence="1">
    <location>
        <begin position="42"/>
        <end position="167"/>
    </location>
</feature>
<dbReference type="Gramene" id="KCW60767">
    <property type="protein sequence ID" value="KCW60767"/>
    <property type="gene ID" value="EUGRSUZ_H03489"/>
</dbReference>
<evidence type="ECO:0000259" key="1">
    <source>
        <dbReference type="Pfam" id="PF04366"/>
    </source>
</evidence>
<dbReference type="eggNOG" id="KOG1843">
    <property type="taxonomic scope" value="Eukaryota"/>
</dbReference>